<dbReference type="OrthoDB" id="9803201at2"/>
<feature type="compositionally biased region" description="Acidic residues" evidence="8">
    <location>
        <begin position="313"/>
        <end position="324"/>
    </location>
</feature>
<evidence type="ECO:0000256" key="5">
    <source>
        <dbReference type="ARBA" id="ARBA00023274"/>
    </source>
</evidence>
<dbReference type="GO" id="GO:1990904">
    <property type="term" value="C:ribonucleoprotein complex"/>
    <property type="evidence" value="ECO:0007669"/>
    <property type="project" value="UniProtKB-KW"/>
</dbReference>
<dbReference type="InterPro" id="IPR013005">
    <property type="entry name" value="Ribosomal_uL4-like"/>
</dbReference>
<feature type="region of interest" description="Disordered" evidence="8">
    <location>
        <begin position="43"/>
        <end position="102"/>
    </location>
</feature>
<comment type="subunit">
    <text evidence="7">Part of the 50S ribosomal subunit.</text>
</comment>
<comment type="function">
    <text evidence="7">One of the primary rRNA binding proteins, this protein initially binds near the 5'-end of the 23S rRNA. It is important during the early stages of 50S assembly. It makes multiple contacts with different domains of the 23S rRNA in the assembled 50S subunit and ribosome.</text>
</comment>
<evidence type="ECO:0000256" key="7">
    <source>
        <dbReference type="HAMAP-Rule" id="MF_01328"/>
    </source>
</evidence>
<evidence type="ECO:0000313" key="10">
    <source>
        <dbReference type="Proteomes" id="UP000011863"/>
    </source>
</evidence>
<sequence length="324" mass="33811">MATLTLKNAAGKDAGKVELDDDVFGLEPNVPVMHQVVTAQLAARRAGTQSTKTRSDVRGGGAKPYAQKGTGNARQGSIRAPHFTGGGVALGPKPRKYDQKTPKKMVKLATRSALSDRAAEGKVVVVDSWGIDTPKTKTAKAALDALALDGQILVVLGSGDDAAYLSFRNLPNVQVIKASELNAYDILCSDWVVFTQDVVPAAEGPSAGQRAEAEAAIDAATERLAAAGDADDDGVADPVDPSPHGAGSHAPLPDDAMPEGYPIKGNADSMLYHLPDTSFYNRTVAEVWFDTEESAKAAGFTRPASQLKKEAEAAEADASEGEEA</sequence>
<dbReference type="GO" id="GO:0019843">
    <property type="term" value="F:rRNA binding"/>
    <property type="evidence" value="ECO:0007669"/>
    <property type="project" value="UniProtKB-UniRule"/>
</dbReference>
<dbReference type="PANTHER" id="PTHR10746">
    <property type="entry name" value="50S RIBOSOMAL PROTEIN L4"/>
    <property type="match status" value="1"/>
</dbReference>
<comment type="similarity">
    <text evidence="1 7">Belongs to the universal ribosomal protein uL4 family.</text>
</comment>
<dbReference type="EMBL" id="AP012057">
    <property type="protein sequence ID" value="BAN01140.1"/>
    <property type="molecule type" value="Genomic_DNA"/>
</dbReference>
<reference evidence="9 10" key="1">
    <citation type="journal article" date="2013" name="Int. J. Syst. Evol. Microbiol.">
        <title>Ilumatobacter nonamiense sp. nov. and Ilumatobacter coccineum sp. nov., isolated from seashore sand.</title>
        <authorList>
            <person name="Matsumoto A."/>
            <person name="Kasai H."/>
            <person name="Matsuo Y."/>
            <person name="Shizuri Y."/>
            <person name="Ichikawa N."/>
            <person name="Fujita N."/>
            <person name="Omura S."/>
            <person name="Takahashi Y."/>
        </authorList>
    </citation>
    <scope>NUCLEOTIDE SEQUENCE [LARGE SCALE GENOMIC DNA]</scope>
    <source>
        <strain evidence="10">NBRC 103263 / KCTC 29153 / YM16-304</strain>
    </source>
</reference>
<dbReference type="Pfam" id="PF00573">
    <property type="entry name" value="Ribosomal_L4"/>
    <property type="match status" value="1"/>
</dbReference>
<evidence type="ECO:0000256" key="6">
    <source>
        <dbReference type="ARBA" id="ARBA00035244"/>
    </source>
</evidence>
<dbReference type="GO" id="GO:0003735">
    <property type="term" value="F:structural constituent of ribosome"/>
    <property type="evidence" value="ECO:0007669"/>
    <property type="project" value="InterPro"/>
</dbReference>
<keyword evidence="10" id="KW-1185">Reference proteome</keyword>
<dbReference type="AlphaFoldDB" id="A0A6C7E2Y3"/>
<keyword evidence="3 7" id="KW-0694">RNA-binding</keyword>
<evidence type="ECO:0000313" key="9">
    <source>
        <dbReference type="EMBL" id="BAN01140.1"/>
    </source>
</evidence>
<dbReference type="Gene3D" id="3.40.1370.10">
    <property type="match status" value="1"/>
</dbReference>
<accession>A0A6C7E2Y3</accession>
<dbReference type="Proteomes" id="UP000011863">
    <property type="component" value="Chromosome"/>
</dbReference>
<feature type="region of interest" description="Disordered" evidence="8">
    <location>
        <begin position="295"/>
        <end position="324"/>
    </location>
</feature>
<dbReference type="GO" id="GO:0006412">
    <property type="term" value="P:translation"/>
    <property type="evidence" value="ECO:0007669"/>
    <property type="project" value="UniProtKB-UniRule"/>
</dbReference>
<dbReference type="FunFam" id="3.40.1370.10:FF:000004">
    <property type="entry name" value="50S ribosomal protein L4"/>
    <property type="match status" value="1"/>
</dbReference>
<evidence type="ECO:0000256" key="1">
    <source>
        <dbReference type="ARBA" id="ARBA00010528"/>
    </source>
</evidence>
<keyword evidence="5 7" id="KW-0687">Ribonucleoprotein</keyword>
<proteinExistence type="inferred from homology"/>
<evidence type="ECO:0000256" key="4">
    <source>
        <dbReference type="ARBA" id="ARBA00022980"/>
    </source>
</evidence>
<dbReference type="PANTHER" id="PTHR10746:SF6">
    <property type="entry name" value="LARGE RIBOSOMAL SUBUNIT PROTEIN UL4M"/>
    <property type="match status" value="1"/>
</dbReference>
<dbReference type="SUPFAM" id="SSF52166">
    <property type="entry name" value="Ribosomal protein L4"/>
    <property type="match status" value="1"/>
</dbReference>
<gene>
    <name evidence="7 9" type="primary">rplD</name>
    <name evidence="9" type="ORF">YM304_08260</name>
</gene>
<dbReference type="NCBIfam" id="TIGR03953">
    <property type="entry name" value="rplD_bact"/>
    <property type="match status" value="1"/>
</dbReference>
<dbReference type="GO" id="GO:0005840">
    <property type="term" value="C:ribosome"/>
    <property type="evidence" value="ECO:0007669"/>
    <property type="project" value="UniProtKB-KW"/>
</dbReference>
<dbReference type="InterPro" id="IPR023574">
    <property type="entry name" value="Ribosomal_uL4_dom_sf"/>
</dbReference>
<keyword evidence="2 7" id="KW-0699">rRNA-binding</keyword>
<name>A0A6C7E2Y3_ILUCY</name>
<evidence type="ECO:0000256" key="8">
    <source>
        <dbReference type="SAM" id="MobiDB-lite"/>
    </source>
</evidence>
<evidence type="ECO:0000256" key="2">
    <source>
        <dbReference type="ARBA" id="ARBA00022730"/>
    </source>
</evidence>
<protein>
    <recommendedName>
        <fullName evidence="6 7">Large ribosomal subunit protein uL4</fullName>
    </recommendedName>
</protein>
<dbReference type="KEGG" id="aym:YM304_08260"/>
<dbReference type="RefSeq" id="WP_015440387.1">
    <property type="nucleotide sequence ID" value="NC_020520.1"/>
</dbReference>
<comment type="function">
    <text evidence="7">Forms part of the polypeptide exit tunnel.</text>
</comment>
<dbReference type="HAMAP" id="MF_01328_B">
    <property type="entry name" value="Ribosomal_uL4_B"/>
    <property type="match status" value="1"/>
</dbReference>
<feature type="region of interest" description="Disordered" evidence="8">
    <location>
        <begin position="227"/>
        <end position="261"/>
    </location>
</feature>
<keyword evidence="4 7" id="KW-0689">Ribosomal protein</keyword>
<organism evidence="9 10">
    <name type="scientific">Ilumatobacter coccineus (strain NBRC 103263 / KCTC 29153 / YM16-304)</name>
    <dbReference type="NCBI Taxonomy" id="1313172"/>
    <lineage>
        <taxon>Bacteria</taxon>
        <taxon>Bacillati</taxon>
        <taxon>Actinomycetota</taxon>
        <taxon>Acidimicrobiia</taxon>
        <taxon>Acidimicrobiales</taxon>
        <taxon>Ilumatobacteraceae</taxon>
        <taxon>Ilumatobacter</taxon>
    </lineage>
</organism>
<evidence type="ECO:0000256" key="3">
    <source>
        <dbReference type="ARBA" id="ARBA00022884"/>
    </source>
</evidence>
<dbReference type="InterPro" id="IPR002136">
    <property type="entry name" value="Ribosomal_uL4"/>
</dbReference>